<keyword evidence="1" id="KW-0732">Signal</keyword>
<protein>
    <submittedName>
        <fullName evidence="2">Uncharacterized protein</fullName>
    </submittedName>
</protein>
<feature type="chain" id="PRO_5046108640" evidence="1">
    <location>
        <begin position="27"/>
        <end position="185"/>
    </location>
</feature>
<proteinExistence type="predicted"/>
<name>A0ABR7V3J7_9FLAO</name>
<dbReference type="Proteomes" id="UP001166021">
    <property type="component" value="Unassembled WGS sequence"/>
</dbReference>
<organism evidence="2 3">
    <name type="scientific">Maribacter aquimaris</name>
    <dbReference type="NCBI Taxonomy" id="2737171"/>
    <lineage>
        <taxon>Bacteria</taxon>
        <taxon>Pseudomonadati</taxon>
        <taxon>Bacteroidota</taxon>
        <taxon>Flavobacteriia</taxon>
        <taxon>Flavobacteriales</taxon>
        <taxon>Flavobacteriaceae</taxon>
        <taxon>Maribacter</taxon>
    </lineage>
</organism>
<reference evidence="2" key="1">
    <citation type="submission" date="2020-05" db="EMBL/GenBank/DDBJ databases">
        <title>The draft genome sequence of Maribacter sp. ANRC-HE7.</title>
        <authorList>
            <person name="Mu L."/>
        </authorList>
    </citation>
    <scope>NUCLEOTIDE SEQUENCE</scope>
    <source>
        <strain evidence="2">ANRC-HE7</strain>
    </source>
</reference>
<keyword evidence="3" id="KW-1185">Reference proteome</keyword>
<sequence length="185" mass="20670">MMNHYMLKSMKIAFWFLMPFLFISNSDIDPNMASNGKLEGFTHYANEPFEQLLKGKATFDANMGTTDQGAAYSSISLRFGNEGKDHEHIMGFLIKKMNSQKQLAIGEYGLSGHINGLLNNFDGVFGYADAKSLGGEPLFMKKGKLVITQINEFNIYGYLDVVFMDNSNGELFVKGDFQARNLSGE</sequence>
<gene>
    <name evidence="2" type="ORF">HPE56_16260</name>
</gene>
<accession>A0ABR7V3J7</accession>
<evidence type="ECO:0000256" key="1">
    <source>
        <dbReference type="SAM" id="SignalP"/>
    </source>
</evidence>
<comment type="caution">
    <text evidence="2">The sequence shown here is derived from an EMBL/GenBank/DDBJ whole genome shotgun (WGS) entry which is preliminary data.</text>
</comment>
<evidence type="ECO:0000313" key="2">
    <source>
        <dbReference type="EMBL" id="MBD0779353.1"/>
    </source>
</evidence>
<evidence type="ECO:0000313" key="3">
    <source>
        <dbReference type="Proteomes" id="UP001166021"/>
    </source>
</evidence>
<feature type="signal peptide" evidence="1">
    <location>
        <begin position="1"/>
        <end position="26"/>
    </location>
</feature>
<dbReference type="RefSeq" id="WP_188244797.1">
    <property type="nucleotide sequence ID" value="NZ_JABTCF010000011.1"/>
</dbReference>
<dbReference type="EMBL" id="JABTCF010000011">
    <property type="protein sequence ID" value="MBD0779353.1"/>
    <property type="molecule type" value="Genomic_DNA"/>
</dbReference>